<feature type="region of interest" description="Disordered" evidence="1">
    <location>
        <begin position="256"/>
        <end position="281"/>
    </location>
</feature>
<feature type="region of interest" description="Disordered" evidence="1">
    <location>
        <begin position="334"/>
        <end position="361"/>
    </location>
</feature>
<dbReference type="Proteomes" id="UP001642464">
    <property type="component" value="Unassembled WGS sequence"/>
</dbReference>
<feature type="compositionally biased region" description="Low complexity" evidence="1">
    <location>
        <begin position="680"/>
        <end position="692"/>
    </location>
</feature>
<feature type="region of interest" description="Disordered" evidence="1">
    <location>
        <begin position="666"/>
        <end position="726"/>
    </location>
</feature>
<proteinExistence type="predicted"/>
<dbReference type="InterPro" id="IPR029063">
    <property type="entry name" value="SAM-dependent_MTases_sf"/>
</dbReference>
<name>A0ABP0II87_9DINO</name>
<feature type="region of interest" description="Disordered" evidence="1">
    <location>
        <begin position="380"/>
        <end position="399"/>
    </location>
</feature>
<dbReference type="EMBL" id="CAXAMM010003780">
    <property type="protein sequence ID" value="CAK9001197.1"/>
    <property type="molecule type" value="Genomic_DNA"/>
</dbReference>
<comment type="caution">
    <text evidence="2">The sequence shown here is derived from an EMBL/GenBank/DDBJ whole genome shotgun (WGS) entry which is preliminary data.</text>
</comment>
<protein>
    <submittedName>
        <fullName evidence="2">Alpha-galactosidase (Melibiase)</fullName>
    </submittedName>
</protein>
<evidence type="ECO:0000313" key="2">
    <source>
        <dbReference type="EMBL" id="CAK9001197.1"/>
    </source>
</evidence>
<dbReference type="Gene3D" id="3.40.50.150">
    <property type="entry name" value="Vaccinia Virus protein VP39"/>
    <property type="match status" value="1"/>
</dbReference>
<reference evidence="2 3" key="1">
    <citation type="submission" date="2024-02" db="EMBL/GenBank/DDBJ databases">
        <authorList>
            <person name="Chen Y."/>
            <person name="Shah S."/>
            <person name="Dougan E. K."/>
            <person name="Thang M."/>
            <person name="Chan C."/>
        </authorList>
    </citation>
    <scope>NUCLEOTIDE SEQUENCE [LARGE SCALE GENOMIC DNA]</scope>
</reference>
<feature type="region of interest" description="Disordered" evidence="1">
    <location>
        <begin position="1164"/>
        <end position="1259"/>
    </location>
</feature>
<sequence length="1526" mass="167619">MIPAALPPSTSGWSPHVHRHTLRVPGISGSGCCPTGTSLFGAHWVEGAIVVAMCRRCQTHKESCLRRNSLSDWPTSVSGYAVRPIIAKLPHEIGSVAALVVDEEAECVDEDIPEWVPAEWLSPVMGDSGVSDVYGAIGVWPAAFVAAEVVLQKAPKGKPFSCLELGCGAGFPSLVAGRLGAERVYALDSEQLTLERPERPERLGDLGGRDLCFGPLVHEPFVPAFEVGAHGRAPDSVVRQGGFTSYRKPMGAKQAMVSEVDEQPEETADEPVEEAPDPPSLEEVLQSEAEILATELEEAAADGLDAETLNEVEESVEAAAEAFLTMKEARTKLQEVRKDRGYGKPSTSGGSPGASKVSLKKQSDKRPCFDCGLPGHWAGDPECQKPGQQLGRKKGKPPVKQVKVTETMNTEHTDPDGSHEVLTVLCSPQKLTADFETAFNQSHMPKEVNLAQGLTKDKRLVGALDSACNRTCTGCEWLSSYLTCLRESALKAVLDLVLVEDENETFRFGNGGCQKSSQRWRLPTMVGGVVLCFWTSVVDVPSLGLLLGRDFLEAVGAVMNFSKKLLHCELLGAAPIRLRQLSAGHFFLGLLPERWPGLGPQRWRKLGVDGVVEIQMSASRWLHSRFDGTSRFVSQHPDGHDHFLTESSLHFGNLVCSVLADRGSAVQASMPRQPARKPSRTTSSSRTSTTTSLSADDDAKRPGDPSPSALAKDDPSHERKVNNVGSKRSPAVVLAKVLFALSAFALPGNLDSRHLAYEADKFTFAHLSECIQWRNRIGLDASFCEDPVLQGFKLAKAAKGLSQKVKSAALAEAQTKAQEAAAAGELEQQAKGDGKKPTLAPFIVESTFYKNLKSEASGSRPPENVPWPQVQAMQKNFHAALDRMALEMQELRNARWEQMTEPSLIADTEMGCQVGPDGYQAGPDMEELYKIDPDFRAEVAMSLEQDFEARLAAQYGEGNIPFLSQEEREVEYFEEMNAHLNEEPFVQVIDLSKNIHEALANEHNSDPTRPFVAEVFTNSRNVMKEAMRRGHVVGSAMSLENGWNFLRRRDREEALRRLQKEKPYCVVLAFPCGSFSPLQYLNSKSRMTWPSRMSSGRILMNFALQVENMDEDDEVPNPATPGFLPSSSATMIGDGAQALHGDDLPPAQAKELLPIMIPSTPAIPSQVGSTIPSRRMSGLESVSPFPDAVRRAHERRVSEPVPAGAPERALPADASDGGGTKRAAETDAEQLRREDVDFGTVPGSSSEALQADRLPGEEPKLSREQLQHLLQQPNLHPLSQAFYGACLDQLDPLESEVKDHGTWSGRWGLPSRSEWQTFQRLGMSWPTGAPSDHEVQAAQATRKEFHWKQMSAEEKEAFTKAAKEAWSVWEENDAIEILSEEESAMVRKPCGKWSYVYNPTYVKQPKKKKVSGAVSGIVPGVANLCRSPGWHQREGFVVHVAFEAKSFRIPDARYGAWRFPLRTTYGRFDLADGRSVWRLLEENVELSQLPKKQDLLERPAGCLITVFKSRIKKEILGEEACLHERI</sequence>
<feature type="compositionally biased region" description="Basic and acidic residues" evidence="1">
    <location>
        <begin position="711"/>
        <end position="721"/>
    </location>
</feature>
<dbReference type="SUPFAM" id="SSF53335">
    <property type="entry name" value="S-adenosyl-L-methionine-dependent methyltransferases"/>
    <property type="match status" value="1"/>
</dbReference>
<evidence type="ECO:0000313" key="3">
    <source>
        <dbReference type="Proteomes" id="UP001642464"/>
    </source>
</evidence>
<accession>A0ABP0II87</accession>
<feature type="compositionally biased region" description="Acidic residues" evidence="1">
    <location>
        <begin position="259"/>
        <end position="276"/>
    </location>
</feature>
<gene>
    <name evidence="2" type="ORF">SCF082_LOCUS6829</name>
</gene>
<keyword evidence="3" id="KW-1185">Reference proteome</keyword>
<organism evidence="2 3">
    <name type="scientific">Durusdinium trenchii</name>
    <dbReference type="NCBI Taxonomy" id="1381693"/>
    <lineage>
        <taxon>Eukaryota</taxon>
        <taxon>Sar</taxon>
        <taxon>Alveolata</taxon>
        <taxon>Dinophyceae</taxon>
        <taxon>Suessiales</taxon>
        <taxon>Symbiodiniaceae</taxon>
        <taxon>Durusdinium</taxon>
    </lineage>
</organism>
<feature type="compositionally biased region" description="Basic and acidic residues" evidence="1">
    <location>
        <begin position="1188"/>
        <end position="1198"/>
    </location>
</feature>
<feature type="compositionally biased region" description="Basic and acidic residues" evidence="1">
    <location>
        <begin position="1222"/>
        <end position="1236"/>
    </location>
</feature>
<evidence type="ECO:0000256" key="1">
    <source>
        <dbReference type="SAM" id="MobiDB-lite"/>
    </source>
</evidence>